<comment type="caution">
    <text evidence="5">The sequence shown here is derived from an EMBL/GenBank/DDBJ whole genome shotgun (WGS) entry which is preliminary data.</text>
</comment>
<dbReference type="SUPFAM" id="SSF48452">
    <property type="entry name" value="TPR-like"/>
    <property type="match status" value="1"/>
</dbReference>
<evidence type="ECO:0000256" key="4">
    <source>
        <dbReference type="ARBA" id="ARBA00022803"/>
    </source>
</evidence>
<name>A0ABX1FMD6_9PSEU</name>
<dbReference type="EMBL" id="VSRL01000092">
    <property type="protein sequence ID" value="NKE59713.1"/>
    <property type="molecule type" value="Genomic_DNA"/>
</dbReference>
<keyword evidence="6" id="KW-1185">Reference proteome</keyword>
<dbReference type="PANTHER" id="PTHR45783:SF3">
    <property type="entry name" value="KINESIN LIGHT CHAIN"/>
    <property type="match status" value="1"/>
</dbReference>
<evidence type="ECO:0000256" key="1">
    <source>
        <dbReference type="ARBA" id="ARBA00004496"/>
    </source>
</evidence>
<keyword evidence="4" id="KW-0802">TPR repeat</keyword>
<dbReference type="Proteomes" id="UP001515943">
    <property type="component" value="Unassembled WGS sequence"/>
</dbReference>
<organism evidence="5 6">
    <name type="scientific">Lentzea indica</name>
    <dbReference type="NCBI Taxonomy" id="2604800"/>
    <lineage>
        <taxon>Bacteria</taxon>
        <taxon>Bacillati</taxon>
        <taxon>Actinomycetota</taxon>
        <taxon>Actinomycetes</taxon>
        <taxon>Pseudonocardiales</taxon>
        <taxon>Pseudonocardiaceae</taxon>
        <taxon>Lentzea</taxon>
    </lineage>
</organism>
<dbReference type="InterPro" id="IPR002151">
    <property type="entry name" value="Kinesin_light"/>
</dbReference>
<protein>
    <submittedName>
        <fullName evidence="5">Tetratricopeptide repeat protein</fullName>
    </submittedName>
</protein>
<evidence type="ECO:0000256" key="3">
    <source>
        <dbReference type="ARBA" id="ARBA00022737"/>
    </source>
</evidence>
<evidence type="ECO:0000313" key="6">
    <source>
        <dbReference type="Proteomes" id="UP001515943"/>
    </source>
</evidence>
<evidence type="ECO:0000313" key="5">
    <source>
        <dbReference type="EMBL" id="NKE59713.1"/>
    </source>
</evidence>
<keyword evidence="3" id="KW-0677">Repeat</keyword>
<reference evidence="5 6" key="1">
    <citation type="submission" date="2019-08" db="EMBL/GenBank/DDBJ databases">
        <title>Lentzea from Indian Himalayas.</title>
        <authorList>
            <person name="Mandal S."/>
            <person name="Mallick Gupta A."/>
            <person name="Maiti P.K."/>
            <person name="Sarkar J."/>
            <person name="Mandal S."/>
        </authorList>
    </citation>
    <scope>NUCLEOTIDE SEQUENCE [LARGE SCALE GENOMIC DNA]</scope>
    <source>
        <strain evidence="5 6">PSKA42</strain>
    </source>
</reference>
<dbReference type="PANTHER" id="PTHR45783">
    <property type="entry name" value="KINESIN LIGHT CHAIN"/>
    <property type="match status" value="1"/>
</dbReference>
<dbReference type="Gene3D" id="1.25.40.10">
    <property type="entry name" value="Tetratricopeptide repeat domain"/>
    <property type="match status" value="1"/>
</dbReference>
<keyword evidence="2" id="KW-0963">Cytoplasm</keyword>
<comment type="subcellular location">
    <subcellularLocation>
        <location evidence="1">Cytoplasm</location>
    </subcellularLocation>
</comment>
<proteinExistence type="predicted"/>
<gene>
    <name evidence="5" type="ORF">FXN61_24035</name>
</gene>
<dbReference type="InterPro" id="IPR011990">
    <property type="entry name" value="TPR-like_helical_dom_sf"/>
</dbReference>
<evidence type="ECO:0000256" key="2">
    <source>
        <dbReference type="ARBA" id="ARBA00022490"/>
    </source>
</evidence>
<accession>A0ABX1FMD6</accession>
<dbReference type="Pfam" id="PF13374">
    <property type="entry name" value="TPR_10"/>
    <property type="match status" value="1"/>
</dbReference>
<sequence length="116" mass="13213">MRDAIDSVAEQLEAAGQPAVTITLRQHVLDAERDQLGSTHPDTLTSQSYLAGVLDSLGRYDEAEQLHRRALATRIDVLGPDHPNTLASQNNLALLLQRREEHSVRQWARFLRWRHR</sequence>